<gene>
    <name evidence="2" type="ORF">GCM10022256_05200</name>
</gene>
<name>A0ABP8DY38_9MICO</name>
<evidence type="ECO:0000313" key="3">
    <source>
        <dbReference type="Proteomes" id="UP001501594"/>
    </source>
</evidence>
<feature type="transmembrane region" description="Helical" evidence="1">
    <location>
        <begin position="61"/>
        <end position="78"/>
    </location>
</feature>
<keyword evidence="3" id="KW-1185">Reference proteome</keyword>
<evidence type="ECO:0000313" key="2">
    <source>
        <dbReference type="EMBL" id="GAA4264908.1"/>
    </source>
</evidence>
<organism evidence="2 3">
    <name type="scientific">Frondihabitans peucedani</name>
    <dbReference type="NCBI Taxonomy" id="598626"/>
    <lineage>
        <taxon>Bacteria</taxon>
        <taxon>Bacillati</taxon>
        <taxon>Actinomycetota</taxon>
        <taxon>Actinomycetes</taxon>
        <taxon>Micrococcales</taxon>
        <taxon>Microbacteriaceae</taxon>
        <taxon>Frondihabitans</taxon>
    </lineage>
</organism>
<accession>A0ABP8DY38</accession>
<dbReference type="EMBL" id="BAABAU010000001">
    <property type="protein sequence ID" value="GAA4264908.1"/>
    <property type="molecule type" value="Genomic_DNA"/>
</dbReference>
<comment type="caution">
    <text evidence="2">The sequence shown here is derived from an EMBL/GenBank/DDBJ whole genome shotgun (WGS) entry which is preliminary data.</text>
</comment>
<keyword evidence="1" id="KW-0812">Transmembrane</keyword>
<keyword evidence="1" id="KW-1133">Transmembrane helix</keyword>
<dbReference type="Proteomes" id="UP001501594">
    <property type="component" value="Unassembled WGS sequence"/>
</dbReference>
<evidence type="ECO:0000256" key="1">
    <source>
        <dbReference type="SAM" id="Phobius"/>
    </source>
</evidence>
<keyword evidence="1" id="KW-0472">Membrane</keyword>
<protein>
    <submittedName>
        <fullName evidence="2">Uncharacterized protein</fullName>
    </submittedName>
</protein>
<dbReference type="RefSeq" id="WP_344793477.1">
    <property type="nucleotide sequence ID" value="NZ_BAABAU010000001.1"/>
</dbReference>
<feature type="transmembrane region" description="Helical" evidence="1">
    <location>
        <begin position="16"/>
        <end position="41"/>
    </location>
</feature>
<sequence length="91" mass="9079">MTQTGAAGARDRVGTALFFIGAGVIALTVVAALVSAVMVFVGAAGGLGISVVAVDVYEFEAASMYLGAMVMVGGLAHARRFARRAESAAGE</sequence>
<proteinExistence type="predicted"/>
<reference evidence="3" key="1">
    <citation type="journal article" date="2019" name="Int. J. Syst. Evol. Microbiol.">
        <title>The Global Catalogue of Microorganisms (GCM) 10K type strain sequencing project: providing services to taxonomists for standard genome sequencing and annotation.</title>
        <authorList>
            <consortium name="The Broad Institute Genomics Platform"/>
            <consortium name="The Broad Institute Genome Sequencing Center for Infectious Disease"/>
            <person name="Wu L."/>
            <person name="Ma J."/>
        </authorList>
    </citation>
    <scope>NUCLEOTIDE SEQUENCE [LARGE SCALE GENOMIC DNA]</scope>
    <source>
        <strain evidence="3">JCM 17442</strain>
    </source>
</reference>